<evidence type="ECO:0000313" key="2">
    <source>
        <dbReference type="EMBL" id="SNR89198.1"/>
    </source>
</evidence>
<accession>A0A239A270</accession>
<keyword evidence="3" id="KW-1185">Reference proteome</keyword>
<protein>
    <submittedName>
        <fullName evidence="2">Toprim-like</fullName>
    </submittedName>
</protein>
<dbReference type="RefSeq" id="WP_089333791.1">
    <property type="nucleotide sequence ID" value="NZ_FZNS01000010.1"/>
</dbReference>
<organism evidence="2 3">
    <name type="scientific">Hymenobacter mucosus</name>
    <dbReference type="NCBI Taxonomy" id="1411120"/>
    <lineage>
        <taxon>Bacteria</taxon>
        <taxon>Pseudomonadati</taxon>
        <taxon>Bacteroidota</taxon>
        <taxon>Cytophagia</taxon>
        <taxon>Cytophagales</taxon>
        <taxon>Hymenobacteraceae</taxon>
        <taxon>Hymenobacter</taxon>
    </lineage>
</organism>
<dbReference type="Pfam" id="PF13155">
    <property type="entry name" value="Toprim_2"/>
    <property type="match status" value="1"/>
</dbReference>
<feature type="compositionally biased region" description="Low complexity" evidence="1">
    <location>
        <begin position="1339"/>
        <end position="1355"/>
    </location>
</feature>
<feature type="compositionally biased region" description="Polar residues" evidence="1">
    <location>
        <begin position="1219"/>
        <end position="1228"/>
    </location>
</feature>
<dbReference type="EMBL" id="FZNS01000010">
    <property type="protein sequence ID" value="SNR89198.1"/>
    <property type="molecule type" value="Genomic_DNA"/>
</dbReference>
<feature type="region of interest" description="Disordered" evidence="1">
    <location>
        <begin position="1182"/>
        <end position="1228"/>
    </location>
</feature>
<name>A0A239A270_9BACT</name>
<proteinExistence type="predicted"/>
<feature type="region of interest" description="Disordered" evidence="1">
    <location>
        <begin position="1018"/>
        <end position="1053"/>
    </location>
</feature>
<feature type="region of interest" description="Disordered" evidence="1">
    <location>
        <begin position="1306"/>
        <end position="1355"/>
    </location>
</feature>
<feature type="compositionally biased region" description="Basic and acidic residues" evidence="1">
    <location>
        <begin position="1182"/>
        <end position="1192"/>
    </location>
</feature>
<gene>
    <name evidence="2" type="ORF">SAMN06269173_110118</name>
</gene>
<evidence type="ECO:0000313" key="3">
    <source>
        <dbReference type="Proteomes" id="UP000198310"/>
    </source>
</evidence>
<dbReference type="CDD" id="cd00188">
    <property type="entry name" value="TOPRIM"/>
    <property type="match status" value="1"/>
</dbReference>
<reference evidence="3" key="1">
    <citation type="submission" date="2017-06" db="EMBL/GenBank/DDBJ databases">
        <authorList>
            <person name="Varghese N."/>
            <person name="Submissions S."/>
        </authorList>
    </citation>
    <scope>NUCLEOTIDE SEQUENCE [LARGE SCALE GENOMIC DNA]</scope>
    <source>
        <strain evidence="3">DSM 28041</strain>
    </source>
</reference>
<feature type="compositionally biased region" description="Basic and acidic residues" evidence="1">
    <location>
        <begin position="120"/>
        <end position="141"/>
    </location>
</feature>
<dbReference type="Gene3D" id="3.40.1360.10">
    <property type="match status" value="1"/>
</dbReference>
<feature type="region of interest" description="Disordered" evidence="1">
    <location>
        <begin position="105"/>
        <end position="141"/>
    </location>
</feature>
<dbReference type="Proteomes" id="UP000198310">
    <property type="component" value="Unassembled WGS sequence"/>
</dbReference>
<feature type="region of interest" description="Disordered" evidence="1">
    <location>
        <begin position="1646"/>
        <end position="1678"/>
    </location>
</feature>
<feature type="compositionally biased region" description="Basic and acidic residues" evidence="1">
    <location>
        <begin position="1018"/>
        <end position="1035"/>
    </location>
</feature>
<evidence type="ECO:0000256" key="1">
    <source>
        <dbReference type="SAM" id="MobiDB-lite"/>
    </source>
</evidence>
<sequence>MNTPTGGRARPNDDSELERFKDQIPIVPLATSRYGYELTEKARNDSWHKLEKGGEVLIVSQKDGRDVYMNTRDTKDSGSVVDFVKTRDSLNLGQTRQQLRQYLGEGGPEQDRQQLASRPEPSRTRQAERGPDASLPEDPRERRDELLKRTLGVQPALTDKSYLRERGLSDDTINAPAFAGRVFTGQNGPHKNTVFPLINEGGFSSYEERNHNFKSQMPGPRDGIWASHPTQGKGTAVERIVIGESPIDAMSKYQLEQPGGSGPNTMYLTSSGTVSQRQVELMQKVIDRQQPKEVVMANDNDAAGVRFNLNYLNDFRAPRQNVALEAGAETPEQQRGNVTWRAMRAGDYHTDLKITFETERQREGRTAVAGLQEKVDGWKKEGGEQAASLEVVRMGSDQTVARVTVTNDQLPQLRGLVQELQTQREASLPEAQRTPPGFFVWEAARSKDYNQDLTDQLTEQRLRRAREQAGFDKAPVPAALQVTPSPIERPVTLEIIEQNQRQRGGGAAGQIEQDLQRAGLRILDRQQEVNEATGARTTQLQAQYLVTDPEPQRKAINTQLEIIGRAPGVTLTEPEAHAQERRGAGALATLKVQKLPERQLQESKAEFSSATRELGKNLEQQGMTLPGSRLTELSRAVEERNILPLRGVDRQNLDGALSLAEKMPTLQEKGQPGPLILAVQQADKTMHERFQTVQELGGIGTQRGSIIVLDDKAGQENRAVQVWKDLKAEGAGVGNIVQREAATGIMERKIDFKYDPTPGSTVAGVEAVLRAAERSPGVVVEEPAQGRQVRQLAANTFNLEEQGGGRAVNSLRNAYPSNSAEWVTYAVTSTAPAGSPELKDQTEAIKKAGGVVVPLAGQGQGEQTQLVSFHLQDPRLGAISEATRQMSENGGNRYDVERRIAVGEAGGWAAGLVRLTEAQDAATRTPQILDDLRANGVLIQDQRRLEAPSGFVREEVRIAYQTEQNPLGVANVLDALKRSPGIEVEEASRQQQAREALAAVERERQVALQAQEEARQAELRRQQAEQELQRQRAEQQRQANSPEAQRQREQEDRALTSGILLAAAAEQQNNGQQKAPTFDLANDQQRSPAIEHPYRYAEINMAAVGYNDDKLRVMRKEFEQAGASVTAIEPHRDLAGRDQLRIMVGYRIDQPELPQITEQLRTAQQADTVLYKERGGQAMERSYELERREREPGVSLSFAPEAARSAEPARETTVAGHQGMNQAEKVQQTRDYYPAEGWKTQVLRERRDDELAPVVPKLVTAGAQIGGTVPDGAGGREMTVSFHPAAVRQDKVLEVIETHRAAREVAGPMPAAAPAASAERTPERAAEPAPVRAPERVVEAAPVQQPAVATTTTSVSEQPFRHVGISVVDEAGQQRAQQLREELQKQGASVTELQKKDPGQELSRSTFTASYAVSPQSAGIAQALEVAGRQPGVSLQEPLEQQRERQKQFGGEVPAISGTAVAPASGYTAGPPQGPGQWQQGVVLIRDTDEERNRTATVRDALQKAGAQVGAGGERNDGVQGGAIRYSYHTQQENLEKVNKVLDQAEKSEGIVVKEQKPQQPGPELEPRNGKFNQAIISIDDTPEKGKARAETIGGELSKGGAIVGEAKVVGNHIEMPVSYHTKAPNIQHINDTLDKAANSSGIQVKENGEDRGARLQGARDVAQERATAGAAMERERS</sequence>
<feature type="compositionally biased region" description="Low complexity" evidence="1">
    <location>
        <begin position="1306"/>
        <end position="1319"/>
    </location>
</feature>